<dbReference type="Proteomes" id="UP000324257">
    <property type="component" value="Segment"/>
</dbReference>
<sequence>MERVPYQPNVSLKTDPSVKDHHLAQALREVRYSKEVEEIFRQAAILAAKETA</sequence>
<keyword evidence="2" id="KW-1185">Reference proteome</keyword>
<name>A0A5B9NB45_9CAUD</name>
<evidence type="ECO:0000313" key="2">
    <source>
        <dbReference type="Proteomes" id="UP000324257"/>
    </source>
</evidence>
<reference evidence="2" key="1">
    <citation type="submission" date="2019-06" db="EMBL/GenBank/DDBJ databases">
        <title>The complete genome of Stenotrophomonas phage Pokken.</title>
        <authorList>
            <person name="Hayden A."/>
            <person name="Martinez N."/>
            <person name="Moreland R."/>
            <person name="Liu M."/>
            <person name="Gonzalez C.F."/>
            <person name="Ramsey J."/>
        </authorList>
    </citation>
    <scope>NUCLEOTIDE SEQUENCE [LARGE SCALE GENOMIC DNA]</scope>
</reference>
<evidence type="ECO:0000313" key="1">
    <source>
        <dbReference type="EMBL" id="QEG09270.1"/>
    </source>
</evidence>
<accession>A0A5B9NB45</accession>
<protein>
    <submittedName>
        <fullName evidence="1">Uncharacterized protein</fullName>
    </submittedName>
</protein>
<proteinExistence type="predicted"/>
<gene>
    <name evidence="1" type="ORF">CPT_Pokken_052</name>
</gene>
<organism evidence="1 2">
    <name type="scientific">Stenotrophomonas phage Pokken</name>
    <dbReference type="NCBI Taxonomy" id="2596674"/>
    <lineage>
        <taxon>Viruses</taxon>
        <taxon>Duplodnaviria</taxon>
        <taxon>Heunggongvirae</taxon>
        <taxon>Uroviricota</taxon>
        <taxon>Caudoviricetes</taxon>
        <taxon>Schitoviridae</taxon>
        <taxon>Pokkenvirus</taxon>
        <taxon>Pokkenvirus pokken</taxon>
    </lineage>
</organism>
<dbReference type="EMBL" id="MN062186">
    <property type="protein sequence ID" value="QEG09270.1"/>
    <property type="molecule type" value="Genomic_DNA"/>
</dbReference>